<evidence type="ECO:0000256" key="1">
    <source>
        <dbReference type="ARBA" id="ARBA00004651"/>
    </source>
</evidence>
<feature type="transmembrane region" description="Helical" evidence="10">
    <location>
        <begin position="147"/>
        <end position="166"/>
    </location>
</feature>
<name>A0ABN8NUA1_9CNID</name>
<dbReference type="Proteomes" id="UP001159405">
    <property type="component" value="Unassembled WGS sequence"/>
</dbReference>
<dbReference type="PANTHER" id="PTHR24246">
    <property type="entry name" value="OLFACTORY RECEPTOR AND ADENOSINE RECEPTOR"/>
    <property type="match status" value="1"/>
</dbReference>
<evidence type="ECO:0000256" key="4">
    <source>
        <dbReference type="ARBA" id="ARBA00022989"/>
    </source>
</evidence>
<evidence type="ECO:0000256" key="2">
    <source>
        <dbReference type="ARBA" id="ARBA00022475"/>
    </source>
</evidence>
<feature type="transmembrane region" description="Helical" evidence="10">
    <location>
        <begin position="428"/>
        <end position="452"/>
    </location>
</feature>
<keyword evidence="3 10" id="KW-0812">Transmembrane</keyword>
<keyword evidence="2" id="KW-1003">Cell membrane</keyword>
<sequence length="665" mass="76376">MTALNSSDPNFDVYLSIIQDKGYWLTLAFVGFFLALIIIIGNSLLLFITYKDPQKTLRTPPCLLITNLSASDLLLGLLNVSLVAVRDVYRYKQVNMPFLALFRGVMATVFIKTVFVSCYSIVAMSTSCFVAINKPMEYKTIITKKRVKIFIGVLWVISLLTCMLPMTNVPEKTYTMIYLHTHGTVPAISLPVVYVNVFRALSRRTREVQREGYNSVASKALEREKKMIKAIVIILGLFYITLMPQYISLHLLHFCESCKKSLTFHMIDVALSRFLYISSAINPFVYAWRVPKYNQAFQDCWKIFSSKTLESYASDLQAFLWSKMTALNSSDPNFDFYLSIIQDKGYWLTLVFVGFFVAFVIIIGNSVLLFITYKDPRKTLRTPPCLLITNLSASDLLLGLLNVSLVAVRDVYRFKQVNMPFLGLFKAIMYNVFITTIFVSGYSIVAMSTTCFVAINKPMEYKTIITKRRVKIFIGVLWLISLSTCVLPVANVPEKTYTMIYLHTHATVPAILLTVIYTNVFRALARRTREVQREGYNSVANNALEREKKMVNAIVIILGLFYITYMPQYITLHLLYFCESCKKSLTFHMIDVVLSRFLFISSAINPFVYAWRVPKYRQAFQDCWKMYRGKLRITSHKSFALHSRRRTFLDGRSRAQSDPTESTNL</sequence>
<keyword evidence="4 10" id="KW-1133">Transmembrane helix</keyword>
<feature type="transmembrane region" description="Helical" evidence="10">
    <location>
        <begin position="23"/>
        <end position="50"/>
    </location>
</feature>
<dbReference type="Pfam" id="PF00001">
    <property type="entry name" value="7tm_1"/>
    <property type="match status" value="2"/>
</dbReference>
<feature type="transmembrane region" description="Helical" evidence="10">
    <location>
        <begin position="227"/>
        <end position="247"/>
    </location>
</feature>
<keyword evidence="6 10" id="KW-0472">Membrane</keyword>
<feature type="transmembrane region" description="Helical" evidence="10">
    <location>
        <begin position="105"/>
        <end position="126"/>
    </location>
</feature>
<keyword evidence="8" id="KW-0325">Glycoprotein</keyword>
<dbReference type="PANTHER" id="PTHR24246:SF27">
    <property type="entry name" value="ADENOSINE RECEPTOR, ISOFORM A"/>
    <property type="match status" value="1"/>
</dbReference>
<dbReference type="InterPro" id="IPR017452">
    <property type="entry name" value="GPCR_Rhodpsn_7TM"/>
</dbReference>
<dbReference type="Gene3D" id="1.20.1070.10">
    <property type="entry name" value="Rhodopsin 7-helix transmembrane proteins"/>
    <property type="match status" value="2"/>
</dbReference>
<protein>
    <recommendedName>
        <fullName evidence="11">G-protein coupled receptors family 1 profile domain-containing protein</fullName>
    </recommendedName>
</protein>
<evidence type="ECO:0000256" key="5">
    <source>
        <dbReference type="ARBA" id="ARBA00023040"/>
    </source>
</evidence>
<evidence type="ECO:0000313" key="13">
    <source>
        <dbReference type="Proteomes" id="UP001159405"/>
    </source>
</evidence>
<feature type="transmembrane region" description="Helical" evidence="10">
    <location>
        <begin position="472"/>
        <end position="490"/>
    </location>
</feature>
<evidence type="ECO:0000256" key="7">
    <source>
        <dbReference type="ARBA" id="ARBA00023170"/>
    </source>
</evidence>
<dbReference type="SMART" id="SM01381">
    <property type="entry name" value="7TM_GPCR_Srsx"/>
    <property type="match status" value="1"/>
</dbReference>
<feature type="transmembrane region" description="Helical" evidence="10">
    <location>
        <begin position="550"/>
        <end position="570"/>
    </location>
</feature>
<evidence type="ECO:0000259" key="11">
    <source>
        <dbReference type="PROSITE" id="PS50262"/>
    </source>
</evidence>
<gene>
    <name evidence="12" type="ORF">PLOB_00025681</name>
</gene>
<feature type="domain" description="G-protein coupled receptors family 1 profile" evidence="11">
    <location>
        <begin position="41"/>
        <end position="286"/>
    </location>
</feature>
<evidence type="ECO:0000256" key="3">
    <source>
        <dbReference type="ARBA" id="ARBA00022692"/>
    </source>
</evidence>
<keyword evidence="5" id="KW-0297">G-protein coupled receptor</keyword>
<proteinExistence type="predicted"/>
<feature type="transmembrane region" description="Helical" evidence="10">
    <location>
        <begin position="590"/>
        <end position="611"/>
    </location>
</feature>
<keyword evidence="13" id="KW-1185">Reference proteome</keyword>
<feature type="domain" description="G-protein coupled receptors family 1 profile" evidence="11">
    <location>
        <begin position="364"/>
        <end position="609"/>
    </location>
</feature>
<dbReference type="PROSITE" id="PS50262">
    <property type="entry name" value="G_PROTEIN_RECEP_F1_2"/>
    <property type="match status" value="2"/>
</dbReference>
<dbReference type="PRINTS" id="PR00237">
    <property type="entry name" value="GPCRRHODOPSN"/>
</dbReference>
<comment type="caution">
    <text evidence="12">The sequence shown here is derived from an EMBL/GenBank/DDBJ whole genome shotgun (WGS) entry which is preliminary data.</text>
</comment>
<dbReference type="EMBL" id="CALNXK010000030">
    <property type="protein sequence ID" value="CAH3117267.1"/>
    <property type="molecule type" value="Genomic_DNA"/>
</dbReference>
<accession>A0ABN8NUA1</accession>
<comment type="subcellular location">
    <subcellularLocation>
        <location evidence="1">Cell membrane</location>
        <topology evidence="1">Multi-pass membrane protein</topology>
    </subcellularLocation>
</comment>
<organism evidence="12 13">
    <name type="scientific">Porites lobata</name>
    <dbReference type="NCBI Taxonomy" id="104759"/>
    <lineage>
        <taxon>Eukaryota</taxon>
        <taxon>Metazoa</taxon>
        <taxon>Cnidaria</taxon>
        <taxon>Anthozoa</taxon>
        <taxon>Hexacorallia</taxon>
        <taxon>Scleractinia</taxon>
        <taxon>Fungiina</taxon>
        <taxon>Poritidae</taxon>
        <taxon>Porites</taxon>
    </lineage>
</organism>
<evidence type="ECO:0000313" key="12">
    <source>
        <dbReference type="EMBL" id="CAH3117267.1"/>
    </source>
</evidence>
<dbReference type="InterPro" id="IPR000276">
    <property type="entry name" value="GPCR_Rhodpsn"/>
</dbReference>
<feature type="transmembrane region" description="Helical" evidence="10">
    <location>
        <begin position="62"/>
        <end position="85"/>
    </location>
</feature>
<evidence type="ECO:0000256" key="8">
    <source>
        <dbReference type="ARBA" id="ARBA00023180"/>
    </source>
</evidence>
<reference evidence="12 13" key="1">
    <citation type="submission" date="2022-05" db="EMBL/GenBank/DDBJ databases">
        <authorList>
            <consortium name="Genoscope - CEA"/>
            <person name="William W."/>
        </authorList>
    </citation>
    <scope>NUCLEOTIDE SEQUENCE [LARGE SCALE GENOMIC DNA]</scope>
</reference>
<feature type="transmembrane region" description="Helical" evidence="10">
    <location>
        <begin position="502"/>
        <end position="524"/>
    </location>
</feature>
<feature type="transmembrane region" description="Helical" evidence="10">
    <location>
        <begin position="178"/>
        <end position="197"/>
    </location>
</feature>
<keyword evidence="9" id="KW-0807">Transducer</keyword>
<evidence type="ECO:0000256" key="10">
    <source>
        <dbReference type="SAM" id="Phobius"/>
    </source>
</evidence>
<dbReference type="CDD" id="cd00637">
    <property type="entry name" value="7tm_classA_rhodopsin-like"/>
    <property type="match status" value="2"/>
</dbReference>
<evidence type="ECO:0000256" key="9">
    <source>
        <dbReference type="ARBA" id="ARBA00023224"/>
    </source>
</evidence>
<evidence type="ECO:0000256" key="6">
    <source>
        <dbReference type="ARBA" id="ARBA00023136"/>
    </source>
</evidence>
<dbReference type="SUPFAM" id="SSF81321">
    <property type="entry name" value="Family A G protein-coupled receptor-like"/>
    <property type="match status" value="2"/>
</dbReference>
<keyword evidence="7" id="KW-0675">Receptor</keyword>
<feature type="transmembrane region" description="Helical" evidence="10">
    <location>
        <begin position="346"/>
        <end position="373"/>
    </location>
</feature>